<keyword evidence="7" id="KW-0805">Transcription regulation</keyword>
<dbReference type="InterPro" id="IPR027417">
    <property type="entry name" value="P-loop_NTPase"/>
</dbReference>
<dbReference type="NCBIfam" id="NF006886">
    <property type="entry name" value="PRK09376.1"/>
    <property type="match status" value="1"/>
</dbReference>
<dbReference type="PANTHER" id="PTHR46425:SF1">
    <property type="entry name" value="TRANSCRIPTION TERMINATION FACTOR RHO"/>
    <property type="match status" value="1"/>
</dbReference>
<dbReference type="InterPro" id="IPR003593">
    <property type="entry name" value="AAA+_ATPase"/>
</dbReference>
<evidence type="ECO:0000256" key="4">
    <source>
        <dbReference type="ARBA" id="ARBA00022806"/>
    </source>
</evidence>
<dbReference type="EMBL" id="LAZR01000452">
    <property type="protein sequence ID" value="KKN68309.1"/>
    <property type="molecule type" value="Genomic_DNA"/>
</dbReference>
<dbReference type="InterPro" id="IPR000194">
    <property type="entry name" value="ATPase_F1/V1/A1_a/bsu_nucl-bd"/>
</dbReference>
<dbReference type="SUPFAM" id="SSF50249">
    <property type="entry name" value="Nucleic acid-binding proteins"/>
    <property type="match status" value="1"/>
</dbReference>
<feature type="compositionally biased region" description="Polar residues" evidence="9">
    <location>
        <begin position="1"/>
        <end position="13"/>
    </location>
</feature>
<evidence type="ECO:0000256" key="7">
    <source>
        <dbReference type="ARBA" id="ARBA00023015"/>
    </source>
</evidence>
<reference evidence="11" key="1">
    <citation type="journal article" date="2015" name="Nature">
        <title>Complex archaea that bridge the gap between prokaryotes and eukaryotes.</title>
        <authorList>
            <person name="Spang A."/>
            <person name="Saw J.H."/>
            <person name="Jorgensen S.L."/>
            <person name="Zaremba-Niedzwiedzka K."/>
            <person name="Martijn J."/>
            <person name="Lind A.E."/>
            <person name="van Eijk R."/>
            <person name="Schleper C."/>
            <person name="Guy L."/>
            <person name="Ettema T.J."/>
        </authorList>
    </citation>
    <scope>NUCLEOTIDE SEQUENCE</scope>
</reference>
<dbReference type="PANTHER" id="PTHR46425">
    <property type="entry name" value="TRANSCRIPTION TERMINATION FACTOR RHO"/>
    <property type="match status" value="1"/>
</dbReference>
<dbReference type="GO" id="GO:0016787">
    <property type="term" value="F:hydrolase activity"/>
    <property type="evidence" value="ECO:0007669"/>
    <property type="project" value="UniProtKB-KW"/>
</dbReference>
<evidence type="ECO:0000256" key="9">
    <source>
        <dbReference type="SAM" id="MobiDB-lite"/>
    </source>
</evidence>
<keyword evidence="8" id="KW-0804">Transcription</keyword>
<dbReference type="InterPro" id="IPR004665">
    <property type="entry name" value="Term_rho"/>
</dbReference>
<evidence type="ECO:0000259" key="10">
    <source>
        <dbReference type="PROSITE" id="PS51856"/>
    </source>
</evidence>
<keyword evidence="4" id="KW-0347">Helicase</keyword>
<evidence type="ECO:0000256" key="6">
    <source>
        <dbReference type="ARBA" id="ARBA00022884"/>
    </source>
</evidence>
<dbReference type="Pfam" id="PF07497">
    <property type="entry name" value="Rho_RNA_bind"/>
    <property type="match status" value="1"/>
</dbReference>
<dbReference type="SMART" id="SM00357">
    <property type="entry name" value="CSP"/>
    <property type="match status" value="1"/>
</dbReference>
<dbReference type="Gene3D" id="3.40.50.300">
    <property type="entry name" value="P-loop containing nucleotide triphosphate hydrolases"/>
    <property type="match status" value="1"/>
</dbReference>
<organism evidence="11">
    <name type="scientific">marine sediment metagenome</name>
    <dbReference type="NCBI Taxonomy" id="412755"/>
    <lineage>
        <taxon>unclassified sequences</taxon>
        <taxon>metagenomes</taxon>
        <taxon>ecological metagenomes</taxon>
    </lineage>
</organism>
<evidence type="ECO:0000256" key="3">
    <source>
        <dbReference type="ARBA" id="ARBA00022801"/>
    </source>
</evidence>
<dbReference type="InterPro" id="IPR011113">
    <property type="entry name" value="Rho_RNA-bd"/>
</dbReference>
<proteinExistence type="inferred from homology"/>
<keyword evidence="2" id="KW-0547">Nucleotide-binding</keyword>
<keyword evidence="6" id="KW-0694">RNA-binding</keyword>
<dbReference type="SMART" id="SM00382">
    <property type="entry name" value="AAA"/>
    <property type="match status" value="1"/>
</dbReference>
<keyword evidence="5" id="KW-0067">ATP-binding</keyword>
<evidence type="ECO:0000256" key="8">
    <source>
        <dbReference type="ARBA" id="ARBA00023163"/>
    </source>
</evidence>
<gene>
    <name evidence="11" type="ORF">LCGC14_0452650</name>
</gene>
<dbReference type="PROSITE" id="PS51856">
    <property type="entry name" value="RHO_RNA_BD"/>
    <property type="match status" value="1"/>
</dbReference>
<accession>A0A0F9SMR0</accession>
<dbReference type="GO" id="GO:0008186">
    <property type="term" value="F:ATP-dependent activity, acting on RNA"/>
    <property type="evidence" value="ECO:0007669"/>
    <property type="project" value="InterPro"/>
</dbReference>
<dbReference type="GO" id="GO:0003723">
    <property type="term" value="F:RNA binding"/>
    <property type="evidence" value="ECO:0007669"/>
    <property type="project" value="UniProtKB-KW"/>
</dbReference>
<dbReference type="HAMAP" id="MF_01884">
    <property type="entry name" value="Rho"/>
    <property type="match status" value="1"/>
</dbReference>
<dbReference type="Gene3D" id="2.40.50.140">
    <property type="entry name" value="Nucleic acid-binding proteins"/>
    <property type="match status" value="1"/>
</dbReference>
<dbReference type="SUPFAM" id="SSF52540">
    <property type="entry name" value="P-loop containing nucleoside triphosphate hydrolases"/>
    <property type="match status" value="1"/>
</dbReference>
<keyword evidence="3" id="KW-0378">Hydrolase</keyword>
<sequence>MNEETSTQTSQQGRDGKTLEEADGVLEITEKGYGFLRQAQNNFRPTPGDVFVGKDFIRQGGLRTGLDVEGLAAPPTKRKGGPKLEQITKINGQPADEYADIIPFNEMTVVDPHPHLKLETPDGPPEMRILDLICPIGKGQRGLIVSPPRAGKTILLQQISNSITKNNPECTIMILLVDERPEEVTDFRRKCPDAEVVASNNDQDLSSHVRVAEFSLERAKRKAECGQDVVILLDSLTRLGRAYNRYIEGSGRTMTGGVDIRALETPKRQFGAARKLEGGGSLTILATALIETGSRMDDLIFEEFKGTGNMEISLDRKLAERRIWPAINIPQSGTRKEELLVEPWVLPKLHVLRRFLSSLNADDEMPQLLKALDKFKTNEDFLRSLEVRD</sequence>
<dbReference type="AlphaFoldDB" id="A0A0F9SMR0"/>
<dbReference type="InterPro" id="IPR012340">
    <property type="entry name" value="NA-bd_OB-fold"/>
</dbReference>
<dbReference type="InterPro" id="IPR011129">
    <property type="entry name" value="CSD"/>
</dbReference>
<dbReference type="InterPro" id="IPR041703">
    <property type="entry name" value="Rho_factor_ATP-bd"/>
</dbReference>
<keyword evidence="1" id="KW-0806">Transcription termination</keyword>
<comment type="caution">
    <text evidence="11">The sequence shown here is derived from an EMBL/GenBank/DDBJ whole genome shotgun (WGS) entry which is preliminary data.</text>
</comment>
<evidence type="ECO:0000256" key="1">
    <source>
        <dbReference type="ARBA" id="ARBA00022472"/>
    </source>
</evidence>
<evidence type="ECO:0000256" key="2">
    <source>
        <dbReference type="ARBA" id="ARBA00022741"/>
    </source>
</evidence>
<protein>
    <recommendedName>
        <fullName evidence="10">Rho RNA-BD domain-containing protein</fullName>
    </recommendedName>
</protein>
<name>A0A0F9SMR0_9ZZZZ</name>
<dbReference type="CDD" id="cd01128">
    <property type="entry name" value="rho_factor_C"/>
    <property type="match status" value="1"/>
</dbReference>
<dbReference type="Pfam" id="PF00006">
    <property type="entry name" value="ATP-synt_ab"/>
    <property type="match status" value="1"/>
</dbReference>
<dbReference type="GO" id="GO:0005524">
    <property type="term" value="F:ATP binding"/>
    <property type="evidence" value="ECO:0007669"/>
    <property type="project" value="UniProtKB-KW"/>
</dbReference>
<evidence type="ECO:0000313" key="11">
    <source>
        <dbReference type="EMBL" id="KKN68309.1"/>
    </source>
</evidence>
<feature type="region of interest" description="Disordered" evidence="9">
    <location>
        <begin position="1"/>
        <end position="21"/>
    </location>
</feature>
<evidence type="ECO:0000256" key="5">
    <source>
        <dbReference type="ARBA" id="ARBA00022840"/>
    </source>
</evidence>
<dbReference type="GO" id="GO:0004386">
    <property type="term" value="F:helicase activity"/>
    <property type="evidence" value="ECO:0007669"/>
    <property type="project" value="UniProtKB-KW"/>
</dbReference>
<dbReference type="GO" id="GO:0006353">
    <property type="term" value="P:DNA-templated transcription termination"/>
    <property type="evidence" value="ECO:0007669"/>
    <property type="project" value="UniProtKB-KW"/>
</dbReference>
<feature type="domain" description="Rho RNA-BD" evidence="10">
    <location>
        <begin position="19"/>
        <end position="94"/>
    </location>
</feature>